<keyword evidence="2 4" id="KW-0238">DNA-binding</keyword>
<dbReference type="InterPro" id="IPR036271">
    <property type="entry name" value="Tet_transcr_reg_TetR-rel_C_sf"/>
</dbReference>
<organism evidence="6 7">
    <name type="scientific">Thermodesulforhabdus norvegica</name>
    <dbReference type="NCBI Taxonomy" id="39841"/>
    <lineage>
        <taxon>Bacteria</taxon>
        <taxon>Pseudomonadati</taxon>
        <taxon>Thermodesulfobacteriota</taxon>
        <taxon>Syntrophobacteria</taxon>
        <taxon>Syntrophobacterales</taxon>
        <taxon>Thermodesulforhabdaceae</taxon>
        <taxon>Thermodesulforhabdus</taxon>
    </lineage>
</organism>
<dbReference type="Proteomes" id="UP000199611">
    <property type="component" value="Unassembled WGS sequence"/>
</dbReference>
<gene>
    <name evidence="6" type="ORF">SAMN05660836_00726</name>
</gene>
<dbReference type="PANTHER" id="PTHR30055:SF240">
    <property type="entry name" value="HTH-TYPE TRANSCRIPTIONAL REGULATOR ACRR"/>
    <property type="match status" value="1"/>
</dbReference>
<sequence length="202" mass="22656">MNKTSQGIGGSEADRRREFIEAALRIVQSEGLSSLSISRLASEVGVVPSALYRHFRSKEELLDAILGFVRENLREHFEDAVGHHFSALSALDELLNRHVNMIKAHGAIPRVLFSEEIVGDSRARRKVLGEIIREHVGRIAGLVKRGQDEGEIRKDLDPEAVALMFLGIVQPAAILWHTSEGEFDFTEYAKQAWRVFRESVTV</sequence>
<keyword evidence="3" id="KW-0804">Transcription</keyword>
<dbReference type="STRING" id="39841.SAMN05660836_00726"/>
<dbReference type="Gene3D" id="1.10.357.10">
    <property type="entry name" value="Tetracycline Repressor, domain 2"/>
    <property type="match status" value="1"/>
</dbReference>
<name>A0A1I4S3U3_9BACT</name>
<dbReference type="InterPro" id="IPR009057">
    <property type="entry name" value="Homeodomain-like_sf"/>
</dbReference>
<dbReference type="EMBL" id="FOUU01000002">
    <property type="protein sequence ID" value="SFM58950.1"/>
    <property type="molecule type" value="Genomic_DNA"/>
</dbReference>
<evidence type="ECO:0000313" key="6">
    <source>
        <dbReference type="EMBL" id="SFM58950.1"/>
    </source>
</evidence>
<dbReference type="Pfam" id="PF00440">
    <property type="entry name" value="TetR_N"/>
    <property type="match status" value="1"/>
</dbReference>
<dbReference type="InterPro" id="IPR001647">
    <property type="entry name" value="HTH_TetR"/>
</dbReference>
<dbReference type="RefSeq" id="WP_093393564.1">
    <property type="nucleotide sequence ID" value="NZ_FOUU01000002.1"/>
</dbReference>
<dbReference type="PRINTS" id="PR00455">
    <property type="entry name" value="HTHTETR"/>
</dbReference>
<evidence type="ECO:0000256" key="4">
    <source>
        <dbReference type="PROSITE-ProRule" id="PRU00335"/>
    </source>
</evidence>
<feature type="domain" description="HTH tetR-type" evidence="5">
    <location>
        <begin position="13"/>
        <end position="73"/>
    </location>
</feature>
<evidence type="ECO:0000256" key="1">
    <source>
        <dbReference type="ARBA" id="ARBA00023015"/>
    </source>
</evidence>
<accession>A0A1I4S3U3</accession>
<dbReference type="InterPro" id="IPR050109">
    <property type="entry name" value="HTH-type_TetR-like_transc_reg"/>
</dbReference>
<keyword evidence="7" id="KW-1185">Reference proteome</keyword>
<dbReference type="PROSITE" id="PS50977">
    <property type="entry name" value="HTH_TETR_2"/>
    <property type="match status" value="1"/>
</dbReference>
<evidence type="ECO:0000259" key="5">
    <source>
        <dbReference type="PROSITE" id="PS50977"/>
    </source>
</evidence>
<dbReference type="Gene3D" id="1.10.10.60">
    <property type="entry name" value="Homeodomain-like"/>
    <property type="match status" value="1"/>
</dbReference>
<evidence type="ECO:0000313" key="7">
    <source>
        <dbReference type="Proteomes" id="UP000199611"/>
    </source>
</evidence>
<keyword evidence="1" id="KW-0805">Transcription regulation</keyword>
<protein>
    <submittedName>
        <fullName evidence="6">Transcriptional regulator, TetR family</fullName>
    </submittedName>
</protein>
<dbReference type="SUPFAM" id="SSF48498">
    <property type="entry name" value="Tetracyclin repressor-like, C-terminal domain"/>
    <property type="match status" value="1"/>
</dbReference>
<dbReference type="GO" id="GO:0000976">
    <property type="term" value="F:transcription cis-regulatory region binding"/>
    <property type="evidence" value="ECO:0007669"/>
    <property type="project" value="TreeGrafter"/>
</dbReference>
<dbReference type="AlphaFoldDB" id="A0A1I4S3U3"/>
<dbReference type="OrthoDB" id="3249at2"/>
<dbReference type="SUPFAM" id="SSF46689">
    <property type="entry name" value="Homeodomain-like"/>
    <property type="match status" value="1"/>
</dbReference>
<dbReference type="InterPro" id="IPR041490">
    <property type="entry name" value="KstR2_TetR_C"/>
</dbReference>
<evidence type="ECO:0000256" key="3">
    <source>
        <dbReference type="ARBA" id="ARBA00023163"/>
    </source>
</evidence>
<dbReference type="Pfam" id="PF17932">
    <property type="entry name" value="TetR_C_24"/>
    <property type="match status" value="1"/>
</dbReference>
<proteinExistence type="predicted"/>
<feature type="DNA-binding region" description="H-T-H motif" evidence="4">
    <location>
        <begin position="36"/>
        <end position="55"/>
    </location>
</feature>
<evidence type="ECO:0000256" key="2">
    <source>
        <dbReference type="ARBA" id="ARBA00023125"/>
    </source>
</evidence>
<dbReference type="PANTHER" id="PTHR30055">
    <property type="entry name" value="HTH-TYPE TRANSCRIPTIONAL REGULATOR RUTR"/>
    <property type="match status" value="1"/>
</dbReference>
<dbReference type="GO" id="GO:0003700">
    <property type="term" value="F:DNA-binding transcription factor activity"/>
    <property type="evidence" value="ECO:0007669"/>
    <property type="project" value="TreeGrafter"/>
</dbReference>
<reference evidence="6 7" key="1">
    <citation type="submission" date="2016-10" db="EMBL/GenBank/DDBJ databases">
        <authorList>
            <person name="de Groot N.N."/>
        </authorList>
    </citation>
    <scope>NUCLEOTIDE SEQUENCE [LARGE SCALE GENOMIC DNA]</scope>
    <source>
        <strain evidence="6 7">DSM 9990</strain>
    </source>
</reference>